<protein>
    <submittedName>
        <fullName evidence="1">Uncharacterized protein</fullName>
    </submittedName>
</protein>
<organism evidence="1 2">
    <name type="scientific">Caerostris darwini</name>
    <dbReference type="NCBI Taxonomy" id="1538125"/>
    <lineage>
        <taxon>Eukaryota</taxon>
        <taxon>Metazoa</taxon>
        <taxon>Ecdysozoa</taxon>
        <taxon>Arthropoda</taxon>
        <taxon>Chelicerata</taxon>
        <taxon>Arachnida</taxon>
        <taxon>Araneae</taxon>
        <taxon>Araneomorphae</taxon>
        <taxon>Entelegynae</taxon>
        <taxon>Araneoidea</taxon>
        <taxon>Araneidae</taxon>
        <taxon>Caerostris</taxon>
    </lineage>
</organism>
<dbReference type="EMBL" id="BPLQ01002047">
    <property type="protein sequence ID" value="GIX88193.1"/>
    <property type="molecule type" value="Genomic_DNA"/>
</dbReference>
<gene>
    <name evidence="1" type="ORF">CDAR_269301</name>
</gene>
<comment type="caution">
    <text evidence="1">The sequence shown here is derived from an EMBL/GenBank/DDBJ whole genome shotgun (WGS) entry which is preliminary data.</text>
</comment>
<proteinExistence type="predicted"/>
<reference evidence="1 2" key="1">
    <citation type="submission" date="2021-06" db="EMBL/GenBank/DDBJ databases">
        <title>Caerostris darwini draft genome.</title>
        <authorList>
            <person name="Kono N."/>
            <person name="Arakawa K."/>
        </authorList>
    </citation>
    <scope>NUCLEOTIDE SEQUENCE [LARGE SCALE GENOMIC DNA]</scope>
</reference>
<dbReference type="Proteomes" id="UP001054837">
    <property type="component" value="Unassembled WGS sequence"/>
</dbReference>
<evidence type="ECO:0000313" key="1">
    <source>
        <dbReference type="EMBL" id="GIX88193.1"/>
    </source>
</evidence>
<keyword evidence="2" id="KW-1185">Reference proteome</keyword>
<evidence type="ECO:0000313" key="2">
    <source>
        <dbReference type="Proteomes" id="UP001054837"/>
    </source>
</evidence>
<name>A0AAV4NUY3_9ARAC</name>
<sequence>MDSATGHSDFLFLYLSNPEGHNYNGVSIGQPNSCPKMAGHPRGSSVENLYTAVVGKRNRRAISICVTYMVAPFMVRRYLLLTVLRRLQMNGLYDWVLRVCVPASFQSRGIQLK</sequence>
<dbReference type="AlphaFoldDB" id="A0AAV4NUY3"/>
<accession>A0AAV4NUY3</accession>